<dbReference type="SUPFAM" id="SSF56935">
    <property type="entry name" value="Porins"/>
    <property type="match status" value="1"/>
</dbReference>
<evidence type="ECO:0000313" key="6">
    <source>
        <dbReference type="Proteomes" id="UP000196342"/>
    </source>
</evidence>
<dbReference type="Proteomes" id="UP000196342">
    <property type="component" value="Unassembled WGS sequence"/>
</dbReference>
<comment type="caution">
    <text evidence="5">The sequence shown here is derived from an EMBL/GenBank/DDBJ whole genome shotgun (WGS) entry which is preliminary data.</text>
</comment>
<gene>
    <name evidence="5" type="ORF">CBW21_11265</name>
</gene>
<evidence type="ECO:0008006" key="7">
    <source>
        <dbReference type="Google" id="ProtNLM"/>
    </source>
</evidence>
<protein>
    <recommendedName>
        <fullName evidence="7">Outer membrane porin, OprD family</fullName>
    </recommendedName>
</protein>
<proteinExistence type="inferred from homology"/>
<dbReference type="EMBL" id="NHOO01000008">
    <property type="protein sequence ID" value="OVE48034.1"/>
    <property type="molecule type" value="Genomic_DNA"/>
</dbReference>
<feature type="region of interest" description="Disordered" evidence="4">
    <location>
        <begin position="63"/>
        <end position="82"/>
    </location>
</feature>
<name>A0A202B934_CHRVL</name>
<organism evidence="5 6">
    <name type="scientific">Chromobacterium violaceum</name>
    <dbReference type="NCBI Taxonomy" id="536"/>
    <lineage>
        <taxon>Bacteria</taxon>
        <taxon>Pseudomonadati</taxon>
        <taxon>Pseudomonadota</taxon>
        <taxon>Betaproteobacteria</taxon>
        <taxon>Neisseriales</taxon>
        <taxon>Chromobacteriaceae</taxon>
        <taxon>Chromobacterium</taxon>
    </lineage>
</organism>
<keyword evidence="2" id="KW-0813">Transport</keyword>
<comment type="similarity">
    <text evidence="1">Belongs to the outer membrane porin (Opr) (TC 1.B.25) family.</text>
</comment>
<evidence type="ECO:0000256" key="2">
    <source>
        <dbReference type="ARBA" id="ARBA00022448"/>
    </source>
</evidence>
<evidence type="ECO:0000256" key="4">
    <source>
        <dbReference type="SAM" id="MobiDB-lite"/>
    </source>
</evidence>
<dbReference type="PANTHER" id="PTHR34596:SF2">
    <property type="entry name" value="CHITOPORIN"/>
    <property type="match status" value="1"/>
</dbReference>
<dbReference type="InterPro" id="IPR005318">
    <property type="entry name" value="OM_porin_bac"/>
</dbReference>
<keyword evidence="3" id="KW-0732">Signal</keyword>
<dbReference type="PANTHER" id="PTHR34596">
    <property type="entry name" value="CHITOPORIN"/>
    <property type="match status" value="1"/>
</dbReference>
<reference evidence="5 6" key="1">
    <citation type="submission" date="2017-05" db="EMBL/GenBank/DDBJ databases">
        <title>Chromobacterium violaceum GHPS1 isolated from Hydrocarbon polluted soil in French Guiana display an awesome secondary metabolite arsenal and a battery of drug and heavy-metal-resistance and detoxification of xenobiotics proteins.</title>
        <authorList>
            <person name="Belbahri L."/>
        </authorList>
    </citation>
    <scope>NUCLEOTIDE SEQUENCE [LARGE SCALE GENOMIC DNA]</scope>
    <source>
        <strain evidence="5 6">GHPS1</strain>
    </source>
</reference>
<dbReference type="AlphaFoldDB" id="A0A202B934"/>
<dbReference type="GO" id="GO:0016020">
    <property type="term" value="C:membrane"/>
    <property type="evidence" value="ECO:0007669"/>
    <property type="project" value="InterPro"/>
</dbReference>
<accession>A0A202B934</accession>
<evidence type="ECO:0000256" key="1">
    <source>
        <dbReference type="ARBA" id="ARBA00009075"/>
    </source>
</evidence>
<dbReference type="GO" id="GO:0015288">
    <property type="term" value="F:porin activity"/>
    <property type="evidence" value="ECO:0007669"/>
    <property type="project" value="TreeGrafter"/>
</dbReference>
<dbReference type="Gene3D" id="2.40.160.10">
    <property type="entry name" value="Porin"/>
    <property type="match status" value="1"/>
</dbReference>
<dbReference type="InterPro" id="IPR023614">
    <property type="entry name" value="Porin_dom_sf"/>
</dbReference>
<evidence type="ECO:0000313" key="5">
    <source>
        <dbReference type="EMBL" id="OVE48034.1"/>
    </source>
</evidence>
<sequence>MATFHSNWNCLIPIEDQYKTRYGAARTSQPEFGNRTWSKHMHQKHLLFLAVLAALSGHALAAEESSVPPGSDGPALKGTGQTIPESDVYDLLTKSETTLSALYYGRDRQEKQPNNSNGGDIRVNALNLGLNFKSGYAWDKLGFDAAAHASLRLSKGIGFSEVLYHDYNDVSDPAEGGGGRDKSDAVLSQAALKFRQNPDGQGFSARAGYTPISIGAMGTSGGLQSHSYRGVEAKYKIGDFELGYGWADQFRNEWDNRFRDMTNSWEQGRSNGSNPGKIKYVNSIGFRYAPENAFVDIGFGEGKDYRRTAQIAGSYTWKLSGGDTLTGVGYYFQGKDEAPLGLKNSQTASHASASITYATGGLSLMAGLGKSRNPDGGEVNFRLTPYGNSDNRNFIQTWGQDDDFVWDGTRVMKLGVSYDFSKQGLPGFSVGASGNYATGLKNPNGAPDSKAHEIDLSASYSVQSGWLKGASIGVYPAWYRSGDFYGKKDRNDVKVIASYSKTF</sequence>
<keyword evidence="6" id="KW-1185">Reference proteome</keyword>
<dbReference type="Pfam" id="PF03573">
    <property type="entry name" value="OprD"/>
    <property type="match status" value="1"/>
</dbReference>
<evidence type="ECO:0000256" key="3">
    <source>
        <dbReference type="ARBA" id="ARBA00022729"/>
    </source>
</evidence>